<evidence type="ECO:0000259" key="10">
    <source>
        <dbReference type="PROSITE" id="PS51826"/>
    </source>
</evidence>
<dbReference type="RefSeq" id="WP_093244045.1">
    <property type="nucleotide sequence ID" value="NZ_FNQF01000005.1"/>
</dbReference>
<evidence type="ECO:0000256" key="3">
    <source>
        <dbReference type="ARBA" id="ARBA00011484"/>
    </source>
</evidence>
<dbReference type="Pfam" id="PF00364">
    <property type="entry name" value="Biotin_lipoyl"/>
    <property type="match status" value="1"/>
</dbReference>
<keyword evidence="6 7" id="KW-0012">Acyltransferase</keyword>
<evidence type="ECO:0000256" key="5">
    <source>
        <dbReference type="ARBA" id="ARBA00022823"/>
    </source>
</evidence>
<dbReference type="CDD" id="cd06849">
    <property type="entry name" value="lipoyl_domain"/>
    <property type="match status" value="1"/>
</dbReference>
<feature type="compositionally biased region" description="Low complexity" evidence="8">
    <location>
        <begin position="171"/>
        <end position="181"/>
    </location>
</feature>
<feature type="domain" description="Lipoyl-binding" evidence="9">
    <location>
        <begin position="3"/>
        <end position="78"/>
    </location>
</feature>
<dbReference type="AlphaFoldDB" id="A0A1H4AWH8"/>
<comment type="subunit">
    <text evidence="3">Forms a 24-polypeptide structural core with octahedral symmetry.</text>
</comment>
<dbReference type="SUPFAM" id="SSF52777">
    <property type="entry name" value="CoA-dependent acyltransferases"/>
    <property type="match status" value="1"/>
</dbReference>
<dbReference type="InterPro" id="IPR004167">
    <property type="entry name" value="PSBD"/>
</dbReference>
<dbReference type="GO" id="GO:0031405">
    <property type="term" value="F:lipoic acid binding"/>
    <property type="evidence" value="ECO:0007669"/>
    <property type="project" value="TreeGrafter"/>
</dbReference>
<dbReference type="PANTHER" id="PTHR43178:SF5">
    <property type="entry name" value="LIPOAMIDE ACYLTRANSFERASE COMPONENT OF BRANCHED-CHAIN ALPHA-KETO ACID DEHYDROGENASE COMPLEX, MITOCHONDRIAL"/>
    <property type="match status" value="1"/>
</dbReference>
<evidence type="ECO:0000259" key="9">
    <source>
        <dbReference type="PROSITE" id="PS50968"/>
    </source>
</evidence>
<dbReference type="InterPro" id="IPR011053">
    <property type="entry name" value="Single_hybrid_motif"/>
</dbReference>
<dbReference type="Pfam" id="PF00198">
    <property type="entry name" value="2-oxoacid_dh"/>
    <property type="match status" value="1"/>
</dbReference>
<keyword evidence="5 7" id="KW-0450">Lipoyl</keyword>
<feature type="region of interest" description="Disordered" evidence="8">
    <location>
        <begin position="81"/>
        <end position="101"/>
    </location>
</feature>
<dbReference type="PANTHER" id="PTHR43178">
    <property type="entry name" value="DIHYDROLIPOAMIDE ACETYLTRANSFERASE COMPONENT OF PYRUVATE DEHYDROGENASE COMPLEX"/>
    <property type="match status" value="1"/>
</dbReference>
<comment type="similarity">
    <text evidence="2 7">Belongs to the 2-oxoacid dehydrogenase family.</text>
</comment>
<dbReference type="Gene3D" id="2.40.50.100">
    <property type="match status" value="1"/>
</dbReference>
<dbReference type="InterPro" id="IPR036625">
    <property type="entry name" value="E3-bd_dom_sf"/>
</dbReference>
<dbReference type="GO" id="GO:0016407">
    <property type="term" value="F:acetyltransferase activity"/>
    <property type="evidence" value="ECO:0007669"/>
    <property type="project" value="TreeGrafter"/>
</dbReference>
<feature type="region of interest" description="Disordered" evidence="8">
    <location>
        <begin position="169"/>
        <end position="194"/>
    </location>
</feature>
<organism evidence="11 12">
    <name type="scientific">Psychroflexus halocasei</name>
    <dbReference type="NCBI Taxonomy" id="908615"/>
    <lineage>
        <taxon>Bacteria</taxon>
        <taxon>Pseudomonadati</taxon>
        <taxon>Bacteroidota</taxon>
        <taxon>Flavobacteriia</taxon>
        <taxon>Flavobacteriales</taxon>
        <taxon>Flavobacteriaceae</taxon>
        <taxon>Psychroflexus</taxon>
    </lineage>
</organism>
<dbReference type="Gene3D" id="4.10.320.10">
    <property type="entry name" value="E3-binding domain"/>
    <property type="match status" value="1"/>
</dbReference>
<dbReference type="PROSITE" id="PS00189">
    <property type="entry name" value="LIPOYL"/>
    <property type="match status" value="1"/>
</dbReference>
<dbReference type="SUPFAM" id="SSF47005">
    <property type="entry name" value="Peripheral subunit-binding domain of 2-oxo acid dehydrogenase complex"/>
    <property type="match status" value="1"/>
</dbReference>
<evidence type="ECO:0000256" key="8">
    <source>
        <dbReference type="SAM" id="MobiDB-lite"/>
    </source>
</evidence>
<keyword evidence="4 7" id="KW-0808">Transferase</keyword>
<feature type="compositionally biased region" description="Basic and acidic residues" evidence="8">
    <location>
        <begin position="85"/>
        <end position="97"/>
    </location>
</feature>
<sequence>MANIELKLPKMGESVAEATITNWLKEVGDTIEADEAVLEIATDKVDSEVPSEVDGVLKEKLFEVDDVVQVGQTIAIIEIEGESENTSKSDATEEKETTQQAAESIENDIAAAKETTSTNFADASRFYSPLVKNIAKEEGISLDELEEVEGSGLEGRVTKDDMLTYVKNRGQQAQQKTTQETKAARKPAAQELPKAKTPVNINAEDEIVEMTRMGKMIASHMTNSKQTSAHVQSFIEVDVTNIWNWRNKHKKAFQDREGEKLTFTPIFMEAVVKAIKDFPGVNIQVDGTQIIKKKNINLGMAAALPNGDLIVPVIHNADQLNLLGMAKKVNDLANRARIGKLKPDETQGGTYTVTNVGTFGSVFGTPIINQPQVGILALGAIRKVPAVIETPEGDFIGIRYKMFLSHSYDHRVVNGALGGQFVQRVAQYLEGFDPEQTV</sequence>
<evidence type="ECO:0000256" key="6">
    <source>
        <dbReference type="ARBA" id="ARBA00023315"/>
    </source>
</evidence>
<evidence type="ECO:0000313" key="12">
    <source>
        <dbReference type="Proteomes" id="UP000198820"/>
    </source>
</evidence>
<dbReference type="InterPro" id="IPR050743">
    <property type="entry name" value="2-oxoacid_DH_E2_comp"/>
</dbReference>
<name>A0A1H4AWH8_9FLAO</name>
<dbReference type="STRING" id="908615.SAMN05421540_105167"/>
<dbReference type="InterPro" id="IPR000089">
    <property type="entry name" value="Biotin_lipoyl"/>
</dbReference>
<dbReference type="PROSITE" id="PS50968">
    <property type="entry name" value="BIOTINYL_LIPOYL"/>
    <property type="match status" value="1"/>
</dbReference>
<dbReference type="Proteomes" id="UP000198820">
    <property type="component" value="Unassembled WGS sequence"/>
</dbReference>
<evidence type="ECO:0000313" key="11">
    <source>
        <dbReference type="EMBL" id="SEA40138.1"/>
    </source>
</evidence>
<evidence type="ECO:0000256" key="7">
    <source>
        <dbReference type="RuleBase" id="RU003423"/>
    </source>
</evidence>
<dbReference type="GO" id="GO:0005737">
    <property type="term" value="C:cytoplasm"/>
    <property type="evidence" value="ECO:0007669"/>
    <property type="project" value="TreeGrafter"/>
</dbReference>
<dbReference type="SUPFAM" id="SSF51230">
    <property type="entry name" value="Single hybrid motif"/>
    <property type="match status" value="1"/>
</dbReference>
<dbReference type="Gene3D" id="3.30.559.10">
    <property type="entry name" value="Chloramphenicol acetyltransferase-like domain"/>
    <property type="match status" value="1"/>
</dbReference>
<dbReference type="InterPro" id="IPR003016">
    <property type="entry name" value="2-oxoA_DH_lipoyl-BS"/>
</dbReference>
<evidence type="ECO:0000256" key="1">
    <source>
        <dbReference type="ARBA" id="ARBA00001938"/>
    </source>
</evidence>
<evidence type="ECO:0000256" key="2">
    <source>
        <dbReference type="ARBA" id="ARBA00007317"/>
    </source>
</evidence>
<evidence type="ECO:0000256" key="4">
    <source>
        <dbReference type="ARBA" id="ARBA00022679"/>
    </source>
</evidence>
<dbReference type="EC" id="2.3.1.-" evidence="7"/>
<proteinExistence type="inferred from homology"/>
<dbReference type="InterPro" id="IPR001078">
    <property type="entry name" value="2-oxoacid_DH_actylTfrase"/>
</dbReference>
<gene>
    <name evidence="11" type="ORF">SAMN05421540_105167</name>
</gene>
<dbReference type="PROSITE" id="PS51826">
    <property type="entry name" value="PSBD"/>
    <property type="match status" value="1"/>
</dbReference>
<dbReference type="EMBL" id="FNQF01000005">
    <property type="protein sequence ID" value="SEA40138.1"/>
    <property type="molecule type" value="Genomic_DNA"/>
</dbReference>
<protein>
    <recommendedName>
        <fullName evidence="7">Dihydrolipoamide acetyltransferase component of pyruvate dehydrogenase complex</fullName>
        <ecNumber evidence="7">2.3.1.-</ecNumber>
    </recommendedName>
</protein>
<accession>A0A1H4AWH8</accession>
<reference evidence="11 12" key="1">
    <citation type="submission" date="2016-10" db="EMBL/GenBank/DDBJ databases">
        <authorList>
            <person name="de Groot N.N."/>
        </authorList>
    </citation>
    <scope>NUCLEOTIDE SEQUENCE [LARGE SCALE GENOMIC DNA]</scope>
    <source>
        <strain evidence="11 12">DSM 23581</strain>
    </source>
</reference>
<keyword evidence="12" id="KW-1185">Reference proteome</keyword>
<comment type="cofactor">
    <cofactor evidence="1 7">
        <name>(R)-lipoate</name>
        <dbReference type="ChEBI" id="CHEBI:83088"/>
    </cofactor>
</comment>
<dbReference type="InterPro" id="IPR023213">
    <property type="entry name" value="CAT-like_dom_sf"/>
</dbReference>
<feature type="domain" description="Peripheral subunit-binding (PSBD)" evidence="10">
    <location>
        <begin position="126"/>
        <end position="166"/>
    </location>
</feature>
<dbReference type="Pfam" id="PF02817">
    <property type="entry name" value="E3_binding"/>
    <property type="match status" value="1"/>
</dbReference>